<feature type="compositionally biased region" description="Low complexity" evidence="1">
    <location>
        <begin position="62"/>
        <end position="81"/>
    </location>
</feature>
<feature type="compositionally biased region" description="Polar residues" evidence="1">
    <location>
        <begin position="525"/>
        <end position="540"/>
    </location>
</feature>
<feature type="region of interest" description="Disordered" evidence="1">
    <location>
        <begin position="718"/>
        <end position="764"/>
    </location>
</feature>
<protein>
    <submittedName>
        <fullName evidence="2">Uncharacterized protein</fullName>
    </submittedName>
</protein>
<feature type="compositionally biased region" description="Low complexity" evidence="1">
    <location>
        <begin position="244"/>
        <end position="258"/>
    </location>
</feature>
<keyword evidence="3" id="KW-1185">Reference proteome</keyword>
<feature type="region of interest" description="Disordered" evidence="1">
    <location>
        <begin position="378"/>
        <end position="497"/>
    </location>
</feature>
<feature type="region of interest" description="Disordered" evidence="1">
    <location>
        <begin position="514"/>
        <end position="644"/>
    </location>
</feature>
<feature type="compositionally biased region" description="Polar residues" evidence="1">
    <location>
        <begin position="574"/>
        <end position="589"/>
    </location>
</feature>
<gene>
    <name evidence="2" type="ORF">UTRI_04084</name>
</gene>
<dbReference type="OrthoDB" id="2553278at2759"/>
<feature type="compositionally biased region" description="Polar residues" evidence="1">
    <location>
        <begin position="896"/>
        <end position="913"/>
    </location>
</feature>
<feature type="compositionally biased region" description="Low complexity" evidence="1">
    <location>
        <begin position="10"/>
        <end position="36"/>
    </location>
</feature>
<accession>A0A5C3E8U3</accession>
<feature type="region of interest" description="Disordered" evidence="1">
    <location>
        <begin position="1"/>
        <end position="99"/>
    </location>
</feature>
<organism evidence="2 3">
    <name type="scientific">Ustilago trichophora</name>
    <dbReference type="NCBI Taxonomy" id="86804"/>
    <lineage>
        <taxon>Eukaryota</taxon>
        <taxon>Fungi</taxon>
        <taxon>Dikarya</taxon>
        <taxon>Basidiomycota</taxon>
        <taxon>Ustilaginomycotina</taxon>
        <taxon>Ustilaginomycetes</taxon>
        <taxon>Ustilaginales</taxon>
        <taxon>Ustilaginaceae</taxon>
        <taxon>Ustilago</taxon>
    </lineage>
</organism>
<feature type="compositionally biased region" description="Polar residues" evidence="1">
    <location>
        <begin position="934"/>
        <end position="951"/>
    </location>
</feature>
<dbReference type="Proteomes" id="UP000324022">
    <property type="component" value="Unassembled WGS sequence"/>
</dbReference>
<proteinExistence type="predicted"/>
<dbReference type="EMBL" id="OOIN01000014">
    <property type="protein sequence ID" value="SPO26495.1"/>
    <property type="molecule type" value="Genomic_DNA"/>
</dbReference>
<feature type="compositionally biased region" description="Polar residues" evidence="1">
    <location>
        <begin position="297"/>
        <end position="316"/>
    </location>
</feature>
<evidence type="ECO:0000313" key="3">
    <source>
        <dbReference type="Proteomes" id="UP000324022"/>
    </source>
</evidence>
<feature type="region of interest" description="Disordered" evidence="1">
    <location>
        <begin position="219"/>
        <end position="318"/>
    </location>
</feature>
<feature type="compositionally biased region" description="Polar residues" evidence="1">
    <location>
        <begin position="445"/>
        <end position="455"/>
    </location>
</feature>
<feature type="compositionally biased region" description="Polar residues" evidence="1">
    <location>
        <begin position="626"/>
        <end position="636"/>
    </location>
</feature>
<evidence type="ECO:0000313" key="2">
    <source>
        <dbReference type="EMBL" id="SPO26495.1"/>
    </source>
</evidence>
<feature type="compositionally biased region" description="Low complexity" evidence="1">
    <location>
        <begin position="850"/>
        <end position="867"/>
    </location>
</feature>
<evidence type="ECO:0000256" key="1">
    <source>
        <dbReference type="SAM" id="MobiDB-lite"/>
    </source>
</evidence>
<feature type="region of interest" description="Disordered" evidence="1">
    <location>
        <begin position="191"/>
        <end position="210"/>
    </location>
</feature>
<feature type="region of interest" description="Disordered" evidence="1">
    <location>
        <begin position="837"/>
        <end position="967"/>
    </location>
</feature>
<dbReference type="AlphaFoldDB" id="A0A5C3E8U3"/>
<reference evidence="2 3" key="1">
    <citation type="submission" date="2018-03" db="EMBL/GenBank/DDBJ databases">
        <authorList>
            <person name="Guldener U."/>
        </authorList>
    </citation>
    <scope>NUCLEOTIDE SEQUENCE [LARGE SCALE GENOMIC DNA]</scope>
    <source>
        <strain evidence="2 3">NBRC100155</strain>
    </source>
</reference>
<feature type="compositionally biased region" description="Polar residues" evidence="1">
    <location>
        <begin position="52"/>
        <end position="61"/>
    </location>
</feature>
<sequence>MGSKHKPNLSQSSTSSSENDTASRASSSGHAAASSSQPQTMSRWERLRRPSAASSTKRPNFNSDASRSNSAHSSTVTSPTTPFFPLPSPIGGSSQDMLRTASDDSYMHILAASAAARRAAMESGATTSDAASVMSFTCSLSKEFDRQRTDVDSLNASLVDLPATARSQPQSENLEKKQAWLDTTFNKLSARYRAPKKGASQKGGASARPAKPHFLDLSSIICPTPAPADPTASTEDEGEAGDRSSSSSSSFNSGADSSFEAMSGWDNSSADTSLELRTPQNEEDRQLPCSAYDFTTPRPSQMQRFASAQSAATSGSDMRLPSPPLISPLMPNFALPSSGASTPGLGPFPSTMGYGFPAPPPMIRGVTVDDIHHKPSSVAMTSSTKSIGLAPPGPPTGIRQLRKQKSFDNPAELRRRQKQEWSVGGPKPPGFGGNSKLTIGIPKTQHFNQHSSQHGLLSPQHALGPQTSLHPLDPRRQRPAAPVRSPSANHAMLPGQASPLHGRVAEMQRSPAMMQRGLSHDTAGASLQHQSAGGSGSLSPPQRPGLIPRASSSALRSLDRMGGAAPAVSDIDPASSTGFSTSSRQQQHYSRPGSDRRMPVQLPVTSPLQSPVGGSMPLPPLLPASSRESYGSSVGTESLPPTPHSATFLRGLPLSALDERAKPTPGSPRDARIPRDVQQMQQHHPSAFQSHGTAPMMGSALGLMPGKMVRAYSDAPCSLPAEDASRVRTGSRLRGESISSQDDGGDERDDVLRRHPYATQTTPRQKIRPELRREHTSNAILVSPPKPKAQPVDGRPEYLAGSLLAAPLGGEIVRPGSAASASITPRSSSLKDLMAAELQSGDVHEERTPSAAARASLDSDCSDSSLAYTKPSPLIPQGAQASTSNESEAAMRDGAGTSSSNITPTNSYRTDLTAQRGVATPTAASSGAPGSKWSPDNSPTHPSGSKTTSAAAFQGARQRANSRADEWAANLRKLTTRGANTALPTAAGK</sequence>
<name>A0A5C3E8U3_9BASI</name>